<comment type="caution">
    <text evidence="10">The sequence shown here is derived from an EMBL/GenBank/DDBJ whole genome shotgun (WGS) entry which is preliminary data.</text>
</comment>
<dbReference type="Proteomes" id="UP001157091">
    <property type="component" value="Unassembled WGS sequence"/>
</dbReference>
<dbReference type="PANTHER" id="PTHR32243:SF18">
    <property type="entry name" value="INNER MEMBRANE ABC TRANSPORTER PERMEASE PROTEIN YCJP"/>
    <property type="match status" value="1"/>
</dbReference>
<comment type="similarity">
    <text evidence="7">Belongs to the binding-protein-dependent transport system permease family.</text>
</comment>
<gene>
    <name evidence="10" type="ORF">GCM10025864_20870</name>
</gene>
<dbReference type="Pfam" id="PF00528">
    <property type="entry name" value="BPD_transp_1"/>
    <property type="match status" value="1"/>
</dbReference>
<feature type="transmembrane region" description="Helical" evidence="7">
    <location>
        <begin position="225"/>
        <end position="246"/>
    </location>
</feature>
<feature type="domain" description="ABC transmembrane type-1" evidence="9">
    <location>
        <begin position="100"/>
        <end position="292"/>
    </location>
</feature>
<evidence type="ECO:0000313" key="11">
    <source>
        <dbReference type="Proteomes" id="UP001157091"/>
    </source>
</evidence>
<feature type="transmembrane region" description="Helical" evidence="7">
    <location>
        <begin position="100"/>
        <end position="123"/>
    </location>
</feature>
<evidence type="ECO:0000259" key="9">
    <source>
        <dbReference type="PROSITE" id="PS50928"/>
    </source>
</evidence>
<protein>
    <submittedName>
        <fullName evidence="10">Sugar ABC transporter permease</fullName>
    </submittedName>
</protein>
<dbReference type="InterPro" id="IPR035906">
    <property type="entry name" value="MetI-like_sf"/>
</dbReference>
<feature type="region of interest" description="Disordered" evidence="8">
    <location>
        <begin position="1"/>
        <end position="36"/>
    </location>
</feature>
<evidence type="ECO:0000256" key="8">
    <source>
        <dbReference type="SAM" id="MobiDB-lite"/>
    </source>
</evidence>
<proteinExistence type="inferred from homology"/>
<dbReference type="SUPFAM" id="SSF161098">
    <property type="entry name" value="MetI-like"/>
    <property type="match status" value="1"/>
</dbReference>
<dbReference type="RefSeq" id="WP_431310254.1">
    <property type="nucleotide sequence ID" value="NZ_BSUK01000001.1"/>
</dbReference>
<evidence type="ECO:0000256" key="5">
    <source>
        <dbReference type="ARBA" id="ARBA00022989"/>
    </source>
</evidence>
<evidence type="ECO:0000256" key="6">
    <source>
        <dbReference type="ARBA" id="ARBA00023136"/>
    </source>
</evidence>
<dbReference type="Gene3D" id="1.10.3720.10">
    <property type="entry name" value="MetI-like"/>
    <property type="match status" value="1"/>
</dbReference>
<evidence type="ECO:0000256" key="2">
    <source>
        <dbReference type="ARBA" id="ARBA00022448"/>
    </source>
</evidence>
<dbReference type="CDD" id="cd06261">
    <property type="entry name" value="TM_PBP2"/>
    <property type="match status" value="1"/>
</dbReference>
<evidence type="ECO:0000256" key="4">
    <source>
        <dbReference type="ARBA" id="ARBA00022692"/>
    </source>
</evidence>
<evidence type="ECO:0000256" key="7">
    <source>
        <dbReference type="RuleBase" id="RU363032"/>
    </source>
</evidence>
<keyword evidence="5 7" id="KW-1133">Transmembrane helix</keyword>
<feature type="transmembrane region" description="Helical" evidence="7">
    <location>
        <begin position="266"/>
        <end position="291"/>
    </location>
</feature>
<evidence type="ECO:0000313" key="10">
    <source>
        <dbReference type="EMBL" id="GMA24328.1"/>
    </source>
</evidence>
<feature type="compositionally biased region" description="Low complexity" evidence="8">
    <location>
        <begin position="11"/>
        <end position="21"/>
    </location>
</feature>
<name>A0ABQ6I0S1_9MICO</name>
<keyword evidence="2 7" id="KW-0813">Transport</keyword>
<sequence>MTTLDTTSVTPAASPSSGAGSRARHRGAGMPTVASPRRSTGRFLASLALVLVGLSFLVPLAWILLSSVDPAATVSVGVPSSVTADNFKAVFTKDQTFLPLWNSLVISLGTALITVVVGVLAAYPLSRYRMRFQRGFLYTILFATCLPITAIMVPVYSLFVKLSLLDSTPGVILFLSASSLPMAIWMLKNFMDSVPVSLEEAAWVDGASSMRALGRIVLPLMRPGLAVVLMLVFTQAWGNFFVPFILTTSAEKQPAAVAIYQFFGTYGSIAYGKLAAFSILYSVPVLVLYLLTQRLSGGANALAGGMKG</sequence>
<keyword evidence="4 7" id="KW-0812">Transmembrane</keyword>
<feature type="compositionally biased region" description="Polar residues" evidence="8">
    <location>
        <begin position="1"/>
        <end position="10"/>
    </location>
</feature>
<evidence type="ECO:0000256" key="3">
    <source>
        <dbReference type="ARBA" id="ARBA00022475"/>
    </source>
</evidence>
<keyword evidence="3" id="KW-1003">Cell membrane</keyword>
<dbReference type="PANTHER" id="PTHR32243">
    <property type="entry name" value="MALTOSE TRANSPORT SYSTEM PERMEASE-RELATED"/>
    <property type="match status" value="1"/>
</dbReference>
<dbReference type="PROSITE" id="PS50928">
    <property type="entry name" value="ABC_TM1"/>
    <property type="match status" value="1"/>
</dbReference>
<reference evidence="11" key="1">
    <citation type="journal article" date="2019" name="Int. J. Syst. Evol. Microbiol.">
        <title>The Global Catalogue of Microorganisms (GCM) 10K type strain sequencing project: providing services to taxonomists for standard genome sequencing and annotation.</title>
        <authorList>
            <consortium name="The Broad Institute Genomics Platform"/>
            <consortium name="The Broad Institute Genome Sequencing Center for Infectious Disease"/>
            <person name="Wu L."/>
            <person name="Ma J."/>
        </authorList>
    </citation>
    <scope>NUCLEOTIDE SEQUENCE [LARGE SCALE GENOMIC DNA]</scope>
    <source>
        <strain evidence="11">NBRC 106348</strain>
    </source>
</reference>
<accession>A0ABQ6I0S1</accession>
<dbReference type="InterPro" id="IPR050901">
    <property type="entry name" value="BP-dep_ABC_trans_perm"/>
</dbReference>
<dbReference type="InterPro" id="IPR000515">
    <property type="entry name" value="MetI-like"/>
</dbReference>
<feature type="transmembrane region" description="Helical" evidence="7">
    <location>
        <begin position="135"/>
        <end position="159"/>
    </location>
</feature>
<keyword evidence="11" id="KW-1185">Reference proteome</keyword>
<comment type="subcellular location">
    <subcellularLocation>
        <location evidence="1 7">Cell membrane</location>
        <topology evidence="1 7">Multi-pass membrane protein</topology>
    </subcellularLocation>
</comment>
<feature type="transmembrane region" description="Helical" evidence="7">
    <location>
        <begin position="43"/>
        <end position="65"/>
    </location>
</feature>
<evidence type="ECO:0000256" key="1">
    <source>
        <dbReference type="ARBA" id="ARBA00004651"/>
    </source>
</evidence>
<organism evidence="10 11">
    <name type="scientific">Luteimicrobium album</name>
    <dbReference type="NCBI Taxonomy" id="1054550"/>
    <lineage>
        <taxon>Bacteria</taxon>
        <taxon>Bacillati</taxon>
        <taxon>Actinomycetota</taxon>
        <taxon>Actinomycetes</taxon>
        <taxon>Micrococcales</taxon>
        <taxon>Luteimicrobium</taxon>
    </lineage>
</organism>
<dbReference type="EMBL" id="BSUK01000001">
    <property type="protein sequence ID" value="GMA24328.1"/>
    <property type="molecule type" value="Genomic_DNA"/>
</dbReference>
<feature type="transmembrane region" description="Helical" evidence="7">
    <location>
        <begin position="171"/>
        <end position="187"/>
    </location>
</feature>
<keyword evidence="6 7" id="KW-0472">Membrane</keyword>